<name>A0A0R0C8W8_9GAMM</name>
<evidence type="ECO:0000313" key="3">
    <source>
        <dbReference type="Proteomes" id="UP000050864"/>
    </source>
</evidence>
<dbReference type="PATRIC" id="fig|405444.3.peg.2629"/>
<sequence>MIKKTLKTVLILLSLSAGTAIAYDLCDFCTINYRTCINAKPGSPLYLPPAECLAIYEACKQENCPAP</sequence>
<gene>
    <name evidence="2" type="ORF">ABB26_16855</name>
</gene>
<dbReference type="EMBL" id="LDJI01000036">
    <property type="protein sequence ID" value="KRG62273.1"/>
    <property type="molecule type" value="Genomic_DNA"/>
</dbReference>
<dbReference type="Proteomes" id="UP000050864">
    <property type="component" value="Unassembled WGS sequence"/>
</dbReference>
<evidence type="ECO:0008006" key="4">
    <source>
        <dbReference type="Google" id="ProtNLM"/>
    </source>
</evidence>
<accession>A0A0R0C8W8</accession>
<feature type="chain" id="PRO_5006393691" description="Kazal-like domain-containing protein" evidence="1">
    <location>
        <begin position="23"/>
        <end position="67"/>
    </location>
</feature>
<comment type="caution">
    <text evidence="2">The sequence shown here is derived from an EMBL/GenBank/DDBJ whole genome shotgun (WGS) entry which is preliminary data.</text>
</comment>
<protein>
    <recommendedName>
        <fullName evidence="4">Kazal-like domain-containing protein</fullName>
    </recommendedName>
</protein>
<keyword evidence="1" id="KW-0732">Signal</keyword>
<feature type="signal peptide" evidence="1">
    <location>
        <begin position="1"/>
        <end position="22"/>
    </location>
</feature>
<keyword evidence="3" id="KW-1185">Reference proteome</keyword>
<evidence type="ECO:0000256" key="1">
    <source>
        <dbReference type="SAM" id="SignalP"/>
    </source>
</evidence>
<dbReference type="AlphaFoldDB" id="A0A0R0C8W8"/>
<reference evidence="2 3" key="1">
    <citation type="submission" date="2015-05" db="EMBL/GenBank/DDBJ databases">
        <title>Genome sequencing and analysis of members of genus Stenotrophomonas.</title>
        <authorList>
            <person name="Patil P.P."/>
            <person name="Midha S."/>
            <person name="Patil P.B."/>
        </authorList>
    </citation>
    <scope>NUCLEOTIDE SEQUENCE [LARGE SCALE GENOMIC DNA]</scope>
    <source>
        <strain evidence="2 3">DSM 18929</strain>
    </source>
</reference>
<dbReference type="OrthoDB" id="6040884at2"/>
<organism evidence="2 3">
    <name type="scientific">Stenotrophomonas humi</name>
    <dbReference type="NCBI Taxonomy" id="405444"/>
    <lineage>
        <taxon>Bacteria</taxon>
        <taxon>Pseudomonadati</taxon>
        <taxon>Pseudomonadota</taxon>
        <taxon>Gammaproteobacteria</taxon>
        <taxon>Lysobacterales</taxon>
        <taxon>Lysobacteraceae</taxon>
        <taxon>Stenotrophomonas</taxon>
    </lineage>
</organism>
<evidence type="ECO:0000313" key="2">
    <source>
        <dbReference type="EMBL" id="KRG62273.1"/>
    </source>
</evidence>
<proteinExistence type="predicted"/>
<dbReference type="RefSeq" id="WP_152982727.1">
    <property type="nucleotide sequence ID" value="NZ_LDJI01000036.1"/>
</dbReference>